<evidence type="ECO:0000313" key="2">
    <source>
        <dbReference type="EMBL" id="NYE71203.1"/>
    </source>
</evidence>
<accession>A0A7Y9LBU5</accession>
<protein>
    <submittedName>
        <fullName evidence="2">Uncharacterized protein</fullName>
    </submittedName>
</protein>
<gene>
    <name evidence="2" type="ORF">BKA15_002532</name>
</gene>
<keyword evidence="1" id="KW-0472">Membrane</keyword>
<keyword evidence="1" id="KW-1133">Transmembrane helix</keyword>
<comment type="caution">
    <text evidence="2">The sequence shown here is derived from an EMBL/GenBank/DDBJ whole genome shotgun (WGS) entry which is preliminary data.</text>
</comment>
<evidence type="ECO:0000313" key="3">
    <source>
        <dbReference type="Proteomes" id="UP000569914"/>
    </source>
</evidence>
<dbReference type="RefSeq" id="WP_179751201.1">
    <property type="nucleotide sequence ID" value="NZ_JACCBU010000001.1"/>
</dbReference>
<name>A0A7Y9LBU5_9ACTN</name>
<organism evidence="2 3">
    <name type="scientific">Microlunatus parietis</name>
    <dbReference type="NCBI Taxonomy" id="682979"/>
    <lineage>
        <taxon>Bacteria</taxon>
        <taxon>Bacillati</taxon>
        <taxon>Actinomycetota</taxon>
        <taxon>Actinomycetes</taxon>
        <taxon>Propionibacteriales</taxon>
        <taxon>Propionibacteriaceae</taxon>
        <taxon>Microlunatus</taxon>
    </lineage>
</organism>
<keyword evidence="1" id="KW-0812">Transmembrane</keyword>
<evidence type="ECO:0000256" key="1">
    <source>
        <dbReference type="SAM" id="Phobius"/>
    </source>
</evidence>
<dbReference type="Proteomes" id="UP000569914">
    <property type="component" value="Unassembled WGS sequence"/>
</dbReference>
<feature type="transmembrane region" description="Helical" evidence="1">
    <location>
        <begin position="45"/>
        <end position="67"/>
    </location>
</feature>
<proteinExistence type="predicted"/>
<dbReference type="EMBL" id="JACCBU010000001">
    <property type="protein sequence ID" value="NYE71203.1"/>
    <property type="molecule type" value="Genomic_DNA"/>
</dbReference>
<keyword evidence="3" id="KW-1185">Reference proteome</keyword>
<reference evidence="2 3" key="1">
    <citation type="submission" date="2020-07" db="EMBL/GenBank/DDBJ databases">
        <title>Sequencing the genomes of 1000 actinobacteria strains.</title>
        <authorList>
            <person name="Klenk H.-P."/>
        </authorList>
    </citation>
    <scope>NUCLEOTIDE SEQUENCE [LARGE SCALE GENOMIC DNA]</scope>
    <source>
        <strain evidence="2 3">DSM 22083</strain>
    </source>
</reference>
<feature type="transmembrane region" description="Helical" evidence="1">
    <location>
        <begin position="12"/>
        <end position="39"/>
    </location>
</feature>
<sequence>MAQGGKRERAVLAIVGSILVWGGFGVSALLAVVAVVLTVQGSPVAWPALLILIAVAALVGLLGLWIVRRSNVPLGDALNL</sequence>
<dbReference type="AlphaFoldDB" id="A0A7Y9LBU5"/>